<sequence>MSELSIFIDESGDFGSNSEHYLLTLVFHDQANRIDEEVEALKHKLAEVGLSSSRAIHAGPIVRKEDEYARLPLSIRRSAFGCLYAFTRKAKVTYFGLCFKKCVRSNYSLPVIRRHVKLLPDDA</sequence>
<keyword evidence="2" id="KW-1185">Reference proteome</keyword>
<evidence type="ECO:0000313" key="2">
    <source>
        <dbReference type="Proteomes" id="UP000278632"/>
    </source>
</evidence>
<dbReference type="AlphaFoldDB" id="A0A3N0AT17"/>
<dbReference type="EMBL" id="QICD01000043">
    <property type="protein sequence ID" value="RNL38022.1"/>
    <property type="molecule type" value="Genomic_DNA"/>
</dbReference>
<accession>A0A3N0AT17</accession>
<evidence type="ECO:0008006" key="3">
    <source>
        <dbReference type="Google" id="ProtNLM"/>
    </source>
</evidence>
<proteinExistence type="predicted"/>
<organism evidence="1 2">
    <name type="scientific">Paraeggerthella hongkongensis</name>
    <dbReference type="NCBI Taxonomy" id="230658"/>
    <lineage>
        <taxon>Bacteria</taxon>
        <taxon>Bacillati</taxon>
        <taxon>Actinomycetota</taxon>
        <taxon>Coriobacteriia</taxon>
        <taxon>Eggerthellales</taxon>
        <taxon>Eggerthellaceae</taxon>
        <taxon>Paraeggerthella</taxon>
    </lineage>
</organism>
<evidence type="ECO:0000313" key="1">
    <source>
        <dbReference type="EMBL" id="RNL38022.1"/>
    </source>
</evidence>
<reference evidence="2" key="1">
    <citation type="submission" date="2018-05" db="EMBL/GenBank/DDBJ databases">
        <title>Genome Sequencing of selected type strains of the family Eggerthellaceae.</title>
        <authorList>
            <person name="Danylec N."/>
            <person name="Stoll D.A."/>
            <person name="Doetsch A."/>
            <person name="Huch M."/>
        </authorList>
    </citation>
    <scope>NUCLEOTIDE SEQUENCE [LARGE SCALE GENOMIC DNA]</scope>
    <source>
        <strain evidence="2">DSM 16106</strain>
    </source>
</reference>
<gene>
    <name evidence="1" type="ORF">DMP08_12070</name>
</gene>
<dbReference type="InterPro" id="IPR024524">
    <property type="entry name" value="DUF3800"/>
</dbReference>
<name>A0A3N0AT17_9ACTN</name>
<dbReference type="Pfam" id="PF12686">
    <property type="entry name" value="DUF3800"/>
    <property type="match status" value="1"/>
</dbReference>
<dbReference type="Proteomes" id="UP000278632">
    <property type="component" value="Unassembled WGS sequence"/>
</dbReference>
<comment type="caution">
    <text evidence="1">The sequence shown here is derived from an EMBL/GenBank/DDBJ whole genome shotgun (WGS) entry which is preliminary data.</text>
</comment>
<protein>
    <recommendedName>
        <fullName evidence="3">DUF3800 domain-containing protein</fullName>
    </recommendedName>
</protein>